<dbReference type="AlphaFoldDB" id="A0A4R5APR3"/>
<dbReference type="Proteomes" id="UP000294513">
    <property type="component" value="Unassembled WGS sequence"/>
</dbReference>
<evidence type="ECO:0000313" key="2">
    <source>
        <dbReference type="Proteomes" id="UP000294513"/>
    </source>
</evidence>
<evidence type="ECO:0000313" key="1">
    <source>
        <dbReference type="EMBL" id="TDD74841.1"/>
    </source>
</evidence>
<dbReference type="EMBL" id="SMKU01000230">
    <property type="protein sequence ID" value="TDD74841.1"/>
    <property type="molecule type" value="Genomic_DNA"/>
</dbReference>
<reference evidence="1 2" key="1">
    <citation type="submission" date="2019-03" db="EMBL/GenBank/DDBJ databases">
        <title>Draft genome sequences of novel Actinobacteria.</title>
        <authorList>
            <person name="Sahin N."/>
            <person name="Ay H."/>
            <person name="Saygin H."/>
        </authorList>
    </citation>
    <scope>NUCLEOTIDE SEQUENCE [LARGE SCALE GENOMIC DNA]</scope>
    <source>
        <strain evidence="1 2">H3C3</strain>
    </source>
</reference>
<gene>
    <name evidence="1" type="ORF">E1298_32110</name>
</gene>
<sequence length="102" mass="11240">MTSDYHGKITNVVRDATEALHDGDTGILSILRTPTFNIVGRDSCHAEYVTVDGEYGQVCTPLRDHRRFYVRGPHAVPTDAADSIRFHPTIESALSEAIGRIS</sequence>
<dbReference type="RefSeq" id="WP_131899965.1">
    <property type="nucleotide sequence ID" value="NZ_SMKU01000230.1"/>
</dbReference>
<proteinExistence type="predicted"/>
<accession>A0A4R5APR3</accession>
<keyword evidence="2" id="KW-1185">Reference proteome</keyword>
<comment type="caution">
    <text evidence="1">The sequence shown here is derived from an EMBL/GenBank/DDBJ whole genome shotgun (WGS) entry which is preliminary data.</text>
</comment>
<organism evidence="1 2">
    <name type="scientific">Actinomadura rubrisoli</name>
    <dbReference type="NCBI Taxonomy" id="2530368"/>
    <lineage>
        <taxon>Bacteria</taxon>
        <taxon>Bacillati</taxon>
        <taxon>Actinomycetota</taxon>
        <taxon>Actinomycetes</taxon>
        <taxon>Streptosporangiales</taxon>
        <taxon>Thermomonosporaceae</taxon>
        <taxon>Actinomadura</taxon>
    </lineage>
</organism>
<protein>
    <submittedName>
        <fullName evidence="1">Uncharacterized protein</fullName>
    </submittedName>
</protein>
<dbReference type="OrthoDB" id="3546290at2"/>
<name>A0A4R5APR3_9ACTN</name>